<dbReference type="Proteomes" id="UP000050761">
    <property type="component" value="Unassembled WGS sequence"/>
</dbReference>
<sequence>MPFGAAACPLTRTVLSLHSSSSLNTMPSAKVADGSYSTRPTLKNGMKRKRLALTTFVCDGWRHRLAASSFRFLRSFVAEKSGEDRQRDIELYKVLRSKKAELEELLKARISELRTICLREGEITGEMPEEMSATLRPGEEMPKLKKRVGTSFSIPEEILRSDKVRAVGHVLRFLLRL</sequence>
<evidence type="ECO:0000256" key="1">
    <source>
        <dbReference type="ARBA" id="ARBA00004496"/>
    </source>
</evidence>
<dbReference type="InterPro" id="IPR021774">
    <property type="entry name" value="CUPID"/>
</dbReference>
<keyword evidence="3" id="KW-0175">Coiled coil</keyword>
<accession>A0A3P8CSB3</accession>
<reference evidence="7" key="2">
    <citation type="submission" date="2019-09" db="UniProtKB">
        <authorList>
            <consortium name="WormBaseParasite"/>
        </authorList>
    </citation>
    <scope>IDENTIFICATION</scope>
</reference>
<keyword evidence="6" id="KW-1185">Reference proteome</keyword>
<evidence type="ECO:0000256" key="2">
    <source>
        <dbReference type="ARBA" id="ARBA00022490"/>
    </source>
</evidence>
<dbReference type="PANTHER" id="PTHR46079:SF2">
    <property type="entry name" value="FERM DOMAIN-CONTAINING PROTEIN"/>
    <property type="match status" value="1"/>
</dbReference>
<dbReference type="EMBL" id="UZAH01026953">
    <property type="protein sequence ID" value="VDO87142.1"/>
    <property type="molecule type" value="Genomic_DNA"/>
</dbReference>
<evidence type="ECO:0000313" key="7">
    <source>
        <dbReference type="WBParaSite" id="HPBE_0001101301-mRNA-1"/>
    </source>
</evidence>
<dbReference type="PANTHER" id="PTHR46079">
    <property type="entry name" value="FERM DOMAIN-CONTAINING PROTEIN 4"/>
    <property type="match status" value="1"/>
</dbReference>
<evidence type="ECO:0000259" key="4">
    <source>
        <dbReference type="Pfam" id="PF11819"/>
    </source>
</evidence>
<gene>
    <name evidence="5" type="ORF">HPBE_LOCUS11014</name>
</gene>
<dbReference type="AlphaFoldDB" id="A0A183FSQ7"/>
<evidence type="ECO:0000313" key="5">
    <source>
        <dbReference type="EMBL" id="VDO87142.1"/>
    </source>
</evidence>
<evidence type="ECO:0000313" key="6">
    <source>
        <dbReference type="Proteomes" id="UP000050761"/>
    </source>
</evidence>
<name>A0A183FSQ7_HELPZ</name>
<dbReference type="GO" id="GO:0090162">
    <property type="term" value="P:establishment of epithelial cell polarity"/>
    <property type="evidence" value="ECO:0007669"/>
    <property type="project" value="InterPro"/>
</dbReference>
<comment type="subcellular location">
    <subcellularLocation>
        <location evidence="1">Cytoplasm</location>
    </subcellularLocation>
</comment>
<dbReference type="WBParaSite" id="HPBE_0001101301-mRNA-1">
    <property type="protein sequence ID" value="HPBE_0001101301-mRNA-1"/>
    <property type="gene ID" value="HPBE_0001101301"/>
</dbReference>
<keyword evidence="2" id="KW-0963">Cytoplasm</keyword>
<dbReference type="OrthoDB" id="5864855at2759"/>
<dbReference type="GO" id="GO:0005737">
    <property type="term" value="C:cytoplasm"/>
    <property type="evidence" value="ECO:0007669"/>
    <property type="project" value="UniProtKB-SubCell"/>
</dbReference>
<reference evidence="5 6" key="1">
    <citation type="submission" date="2018-11" db="EMBL/GenBank/DDBJ databases">
        <authorList>
            <consortium name="Pathogen Informatics"/>
        </authorList>
    </citation>
    <scope>NUCLEOTIDE SEQUENCE [LARGE SCALE GENOMIC DNA]</scope>
</reference>
<dbReference type="InterPro" id="IPR047176">
    <property type="entry name" value="FRMD4A/B"/>
</dbReference>
<dbReference type="Pfam" id="PF11819">
    <property type="entry name" value="CUPID"/>
    <property type="match status" value="1"/>
</dbReference>
<accession>A0A183FSQ7</accession>
<protein>
    <submittedName>
        <fullName evidence="7">DUF3338 domain-containing protein</fullName>
    </submittedName>
</protein>
<evidence type="ECO:0000256" key="3">
    <source>
        <dbReference type="ARBA" id="ARBA00023054"/>
    </source>
</evidence>
<feature type="domain" description="Cytohesin Ubiquitin Protein Inducing" evidence="4">
    <location>
        <begin position="67"/>
        <end position="162"/>
    </location>
</feature>
<proteinExistence type="predicted"/>
<organism evidence="6 7">
    <name type="scientific">Heligmosomoides polygyrus</name>
    <name type="common">Parasitic roundworm</name>
    <dbReference type="NCBI Taxonomy" id="6339"/>
    <lineage>
        <taxon>Eukaryota</taxon>
        <taxon>Metazoa</taxon>
        <taxon>Ecdysozoa</taxon>
        <taxon>Nematoda</taxon>
        <taxon>Chromadorea</taxon>
        <taxon>Rhabditida</taxon>
        <taxon>Rhabditina</taxon>
        <taxon>Rhabditomorpha</taxon>
        <taxon>Strongyloidea</taxon>
        <taxon>Heligmosomidae</taxon>
        <taxon>Heligmosomoides</taxon>
    </lineage>
</organism>